<dbReference type="Gene3D" id="3.30.560.10">
    <property type="entry name" value="Glucose Oxidase, domain 3"/>
    <property type="match status" value="1"/>
</dbReference>
<dbReference type="Proteomes" id="UP001316803">
    <property type="component" value="Unassembled WGS sequence"/>
</dbReference>
<dbReference type="AlphaFoldDB" id="A0AAN8ICE1"/>
<evidence type="ECO:0000313" key="4">
    <source>
        <dbReference type="Proteomes" id="UP001316803"/>
    </source>
</evidence>
<protein>
    <recommendedName>
        <fullName evidence="2">Glucose-methanol-choline oxidoreductase N-terminal domain-containing protein</fullName>
    </recommendedName>
</protein>
<sequence length="196" mass="21512">MYLARLQVIIASSSPCKLDSYDIIIVGGGTAGCVLATRLSEIPELKILLLEAGGNRNEDPRVKTPALLTQMMADPSIDWNYHTVPQASLDGKQPHHARGKGLGGSSLTNFLALVLPSKSGFEAWAEAGNDGWDWEAILPYLRKFQTYHLPSDKVVQQLGLTNIDIKSQGTSGPIHASYQHEDRLFIDRAWIEAFQA</sequence>
<dbReference type="PANTHER" id="PTHR11552">
    <property type="entry name" value="GLUCOSE-METHANOL-CHOLINE GMC OXIDOREDUCTASE"/>
    <property type="match status" value="1"/>
</dbReference>
<comment type="caution">
    <text evidence="3">The sequence shown here is derived from an EMBL/GenBank/DDBJ whole genome shotgun (WGS) entry which is preliminary data.</text>
</comment>
<dbReference type="PANTHER" id="PTHR11552:SF210">
    <property type="entry name" value="GLUCOSE-METHANOL-CHOLINE OXIDOREDUCTASE N-TERMINAL DOMAIN-CONTAINING PROTEIN-RELATED"/>
    <property type="match status" value="1"/>
</dbReference>
<dbReference type="GO" id="GO:0016614">
    <property type="term" value="F:oxidoreductase activity, acting on CH-OH group of donors"/>
    <property type="evidence" value="ECO:0007669"/>
    <property type="project" value="InterPro"/>
</dbReference>
<name>A0AAN8ICE1_9EURO</name>
<reference evidence="3 4" key="1">
    <citation type="submission" date="2022-12" db="EMBL/GenBank/DDBJ databases">
        <title>Genomic features and morphological characterization of a novel Knufia sp. strain isolated from spacecraft assembly facility.</title>
        <authorList>
            <person name="Teixeira M."/>
            <person name="Chander A.M."/>
            <person name="Stajich J.E."/>
            <person name="Venkateswaran K."/>
        </authorList>
    </citation>
    <scope>NUCLEOTIDE SEQUENCE [LARGE SCALE GENOMIC DNA]</scope>
    <source>
        <strain evidence="3 4">FJI-L2-BK-P2</strain>
    </source>
</reference>
<evidence type="ECO:0000313" key="3">
    <source>
        <dbReference type="EMBL" id="KAK5958326.1"/>
    </source>
</evidence>
<organism evidence="3 4">
    <name type="scientific">Knufia fluminis</name>
    <dbReference type="NCBI Taxonomy" id="191047"/>
    <lineage>
        <taxon>Eukaryota</taxon>
        <taxon>Fungi</taxon>
        <taxon>Dikarya</taxon>
        <taxon>Ascomycota</taxon>
        <taxon>Pezizomycotina</taxon>
        <taxon>Eurotiomycetes</taxon>
        <taxon>Chaetothyriomycetidae</taxon>
        <taxon>Chaetothyriales</taxon>
        <taxon>Trichomeriaceae</taxon>
        <taxon>Knufia</taxon>
    </lineage>
</organism>
<accession>A0AAN8ICE1</accession>
<dbReference type="PROSITE" id="PS51257">
    <property type="entry name" value="PROKAR_LIPOPROTEIN"/>
    <property type="match status" value="1"/>
</dbReference>
<dbReference type="InterPro" id="IPR012132">
    <property type="entry name" value="GMC_OxRdtase"/>
</dbReference>
<feature type="domain" description="Glucose-methanol-choline oxidoreductase N-terminal" evidence="2">
    <location>
        <begin position="21"/>
        <end position="193"/>
    </location>
</feature>
<dbReference type="SUPFAM" id="SSF51905">
    <property type="entry name" value="FAD/NAD(P)-binding domain"/>
    <property type="match status" value="1"/>
</dbReference>
<dbReference type="InterPro" id="IPR000172">
    <property type="entry name" value="GMC_OxRdtase_N"/>
</dbReference>
<dbReference type="Gene3D" id="3.50.50.60">
    <property type="entry name" value="FAD/NAD(P)-binding domain"/>
    <property type="match status" value="1"/>
</dbReference>
<dbReference type="Pfam" id="PF00732">
    <property type="entry name" value="GMC_oxred_N"/>
    <property type="match status" value="1"/>
</dbReference>
<dbReference type="InterPro" id="IPR036188">
    <property type="entry name" value="FAD/NAD-bd_sf"/>
</dbReference>
<proteinExistence type="inferred from homology"/>
<keyword evidence="4" id="KW-1185">Reference proteome</keyword>
<gene>
    <name evidence="3" type="ORF">OHC33_000168</name>
</gene>
<dbReference type="GO" id="GO:0050660">
    <property type="term" value="F:flavin adenine dinucleotide binding"/>
    <property type="evidence" value="ECO:0007669"/>
    <property type="project" value="InterPro"/>
</dbReference>
<comment type="similarity">
    <text evidence="1">Belongs to the GMC oxidoreductase family.</text>
</comment>
<evidence type="ECO:0000259" key="2">
    <source>
        <dbReference type="Pfam" id="PF00732"/>
    </source>
</evidence>
<evidence type="ECO:0000256" key="1">
    <source>
        <dbReference type="ARBA" id="ARBA00010790"/>
    </source>
</evidence>
<dbReference type="EMBL" id="JAKLMC020000001">
    <property type="protein sequence ID" value="KAK5958326.1"/>
    <property type="molecule type" value="Genomic_DNA"/>
</dbReference>